<feature type="region of interest" description="Disordered" evidence="1">
    <location>
        <begin position="1246"/>
        <end position="1297"/>
    </location>
</feature>
<dbReference type="Proteomes" id="UP001304423">
    <property type="component" value="Chromosome"/>
</dbReference>
<evidence type="ECO:0000313" key="3">
    <source>
        <dbReference type="Proteomes" id="UP001304423"/>
    </source>
</evidence>
<dbReference type="InterPro" id="IPR008619">
    <property type="entry name" value="Filamentous_hemagglutn_rpt"/>
</dbReference>
<dbReference type="InterPro" id="IPR012332">
    <property type="entry name" value="Autotransporter_pectin_lyase_C"/>
</dbReference>
<evidence type="ECO:0000256" key="1">
    <source>
        <dbReference type="SAM" id="MobiDB-lite"/>
    </source>
</evidence>
<reference evidence="2" key="1">
    <citation type="submission" date="2023-10" db="EMBL/GenBank/DDBJ databases">
        <title>Clonality and diversity in the soft rot Dickeya solani phytopathogen.</title>
        <authorList>
            <person name="Pedron J."/>
            <person name="Van Gijsegem F."/>
            <person name="Portier P."/>
            <person name="Taghouti G."/>
        </authorList>
    </citation>
    <scope>NUCLEOTIDE SEQUENCE</scope>
    <source>
        <strain evidence="2">CFBP5647</strain>
    </source>
</reference>
<evidence type="ECO:0000313" key="2">
    <source>
        <dbReference type="EMBL" id="WOA51530.1"/>
    </source>
</evidence>
<protein>
    <recommendedName>
        <fullName evidence="4">Toxin CdiA</fullName>
    </recommendedName>
</protein>
<organism evidence="2 3">
    <name type="scientific">Dickeya solani</name>
    <dbReference type="NCBI Taxonomy" id="1089444"/>
    <lineage>
        <taxon>Bacteria</taxon>
        <taxon>Pseudomonadati</taxon>
        <taxon>Pseudomonadota</taxon>
        <taxon>Gammaproteobacteria</taxon>
        <taxon>Enterobacterales</taxon>
        <taxon>Pectobacteriaceae</taxon>
        <taxon>Dickeya</taxon>
    </lineage>
</organism>
<dbReference type="Pfam" id="PF05594">
    <property type="entry name" value="Fil_haemagg"/>
    <property type="match status" value="3"/>
</dbReference>
<sequence>MGSAIAQGDLTAQGVTLALQGNQQAQGTVRLRGEQGITLTESRTRAGRDLTLDSAGRITAQGGQLSAGVSDDGAVRPGYGLTLTGAELMLGPAQLAGDRVSLTASGAVSQASGGAWQAGSALTLSGGQLTLDGAAGAQTLTVSGGRVSGAGRWQTTGDLTLDGRETVEWDGALLAGGGLTVSAGALTSRGTLAGGTVRLTADTLDNRGTVSGRQVTAQTQQLSNGGTLSADETLAVQTPTGLDNGGSLLSGGELTVRAGRVTNRGVMAGGTLSLTADGVANGGTLQGRQSVGLTAGRDFSQTADGVLTSGGTVTVTAGGVETAGTLTAQGLQLDTGRWRHQGAVTLGGDGRLTLDELDNGGTLRAAGAWDVRGGQLSNTGALAGDRVSLTADTLDNGGTLLGMDALTLAIAGTARNQASGRWLSHGLSRLTAGTLDNQGQWQGDSLTATADRIRNAGQLLGLSALTLTADGTLTNTATGTLLTQGVAVLKAATVDNDGEWQAGNLLLTADSLRNGGRIQSDGALTVALSPAGVLTNSGTLAANGDTTLMLGGLDNRGAVSALGGLTVQGSTLGNAGQLAARGALTLTGSYAGAGSLYSDAALTLSGADIVNAGGRWQGHMVDIGGGPLTNDGNITGLDSLTVTLPGTLTNRGRLEGQTLSLTADRLDNGGTLLGVDALTLAIAGTARNQATGQWLSHGAGRLTAGMLDNQGQWQGDSLTATADTLDNAGQLLGLSAMTLTVNGALTNTATGKLLTQGAAVLSAATADNDGEWQAGNLQLTADRLRNGGRIHSDGDLAVTLPATGSDPLRAMLRAVPQLAQDMQAAALATGSLTNSGTLTAGGDGRITGRRLDNQGTLAAGGALSLTGGDLTNAGRLESRTLSLTGDSLDNGGTLLAEQGGVLRLSGALTVVDDGRLLSNGDWQVQAGSVNSRGQWQGKNLLLSAASLDNGGALLATDAVTLTLTQGYTGGAGSQVLGSGAVTLTADTVTQQGDIGGDRLRLTTGTLTNGGRLVGLSQLDVTSRGQLTNTAGGSLLGNGAATVTAATLENAGSVQADRLTLQANTVDNGGRVQGTAALTLNGVSRYTGNADSQLLSGGTATLAIDNADNAGLWQAGVLNVSGTALTNHGTLLGQRGLQLEAGSLTNRGQLTTQGVATLRGRQFDNGGTLTALGGFDAQFSDTVTNQTGGQLLSGGTGSLTTGTLLNQGRWQSDRLALTADTLRNPGTLLGLDDGNIQLSGAYVGEAGSQVGGQRRVQPDGGDDRPGRTVAGAGRDAACRAPAQSGEHHRQRAADGHAG</sequence>
<proteinExistence type="predicted"/>
<dbReference type="EMBL" id="CP136339">
    <property type="protein sequence ID" value="WOA51530.1"/>
    <property type="molecule type" value="Genomic_DNA"/>
</dbReference>
<dbReference type="InterPro" id="IPR010069">
    <property type="entry name" value="CdiA_FHA1_rpt"/>
</dbReference>
<evidence type="ECO:0008006" key="4">
    <source>
        <dbReference type="Google" id="ProtNLM"/>
    </source>
</evidence>
<accession>A0AAX4EVP6</accession>
<dbReference type="NCBIfam" id="TIGR01731">
    <property type="entry name" value="fil_hemag_20aa"/>
    <property type="match status" value="22"/>
</dbReference>
<name>A0AAX4EVP6_9GAMM</name>
<feature type="compositionally biased region" description="Basic and acidic residues" evidence="1">
    <location>
        <begin position="1284"/>
        <end position="1297"/>
    </location>
</feature>
<gene>
    <name evidence="2" type="ORF">RXA29_16670</name>
</gene>
<dbReference type="Gene3D" id="2.160.20.20">
    <property type="match status" value="1"/>
</dbReference>